<dbReference type="RefSeq" id="WP_232736583.1">
    <property type="nucleotide sequence ID" value="NZ_CP076459.1"/>
</dbReference>
<protein>
    <submittedName>
        <fullName evidence="2">Uncharacterized protein</fullName>
    </submittedName>
</protein>
<dbReference type="EMBL" id="CP076459">
    <property type="protein sequence ID" value="QWQ31869.1"/>
    <property type="molecule type" value="Genomic_DNA"/>
</dbReference>
<keyword evidence="1" id="KW-0472">Membrane</keyword>
<organism evidence="2 3">
    <name type="scientific">Candidatus Minimicrobia vallesae</name>
    <dbReference type="NCBI Taxonomy" id="2841264"/>
    <lineage>
        <taxon>Bacteria</taxon>
        <taxon>Candidatus Saccharimonadota</taxon>
        <taxon>Candidatus Saccharimonadota incertae sedis</taxon>
        <taxon>Candidatus Minimicrobia</taxon>
    </lineage>
</organism>
<keyword evidence="1" id="KW-1133">Transmembrane helix</keyword>
<feature type="transmembrane region" description="Helical" evidence="1">
    <location>
        <begin position="63"/>
        <end position="88"/>
    </location>
</feature>
<dbReference type="Proteomes" id="UP000677117">
    <property type="component" value="Chromosome"/>
</dbReference>
<proteinExistence type="predicted"/>
<accession>A0A8F1MB93</accession>
<dbReference type="AlphaFoldDB" id="A0A8F1MB93"/>
<feature type="transmembrane region" description="Helical" evidence="1">
    <location>
        <begin position="20"/>
        <end position="37"/>
    </location>
</feature>
<dbReference type="KEGG" id="mvl:KOY49_01660"/>
<keyword evidence="1" id="KW-0812">Transmembrane</keyword>
<keyword evidence="3" id="KW-1185">Reference proteome</keyword>
<sequence length="131" mass="14847">MAQKSPDGRIKKFLSANSELIGWVVFGVLIISIYQFSSRFGVMLLNGEFAEWCNKLLPSLQDFITLTLSVIVEAVPFLILGIIISALIRYFLSSKGVFQNVAKKRLSSTNCALYDRANFTRVRMWQRTNCT</sequence>
<reference evidence="2" key="1">
    <citation type="submission" date="2021-06" db="EMBL/GenBank/DDBJ databases">
        <title>An adapted protocol for Saccharibacteria cultivation: two new species join this phylum of Candidate Phyla Radiations.</title>
        <authorList>
            <person name="Ibrahim A."/>
            <person name="Maatouk M."/>
            <person name="Raoult D."/>
            <person name="Bittar F."/>
        </authorList>
    </citation>
    <scope>NUCLEOTIDE SEQUENCE</scope>
    <source>
        <strain evidence="2">IHU2</strain>
    </source>
</reference>
<gene>
    <name evidence="2" type="ORF">KOY49_01660</name>
</gene>
<evidence type="ECO:0000256" key="1">
    <source>
        <dbReference type="SAM" id="Phobius"/>
    </source>
</evidence>
<evidence type="ECO:0000313" key="3">
    <source>
        <dbReference type="Proteomes" id="UP000677117"/>
    </source>
</evidence>
<evidence type="ECO:0000313" key="2">
    <source>
        <dbReference type="EMBL" id="QWQ31869.1"/>
    </source>
</evidence>
<name>A0A8F1MB93_9BACT</name>